<dbReference type="InterPro" id="IPR002772">
    <property type="entry name" value="Glyco_hydro_3_C"/>
</dbReference>
<evidence type="ECO:0000256" key="3">
    <source>
        <dbReference type="ARBA" id="ARBA00012744"/>
    </source>
</evidence>
<dbReference type="GO" id="GO:0008422">
    <property type="term" value="F:beta-glucosidase activity"/>
    <property type="evidence" value="ECO:0007669"/>
    <property type="project" value="UniProtKB-EC"/>
</dbReference>
<dbReference type="Gene3D" id="2.60.40.10">
    <property type="entry name" value="Immunoglobulins"/>
    <property type="match status" value="1"/>
</dbReference>
<feature type="non-terminal residue" evidence="8">
    <location>
        <position position="1"/>
    </location>
</feature>
<reference evidence="8" key="1">
    <citation type="submission" date="2021-02" db="EMBL/GenBank/DDBJ databases">
        <authorList>
            <person name="Dougan E. K."/>
            <person name="Rhodes N."/>
            <person name="Thang M."/>
            <person name="Chan C."/>
        </authorList>
    </citation>
    <scope>NUCLEOTIDE SEQUENCE</scope>
</reference>
<evidence type="ECO:0000256" key="1">
    <source>
        <dbReference type="ARBA" id="ARBA00000448"/>
    </source>
</evidence>
<feature type="region of interest" description="Disordered" evidence="6">
    <location>
        <begin position="262"/>
        <end position="285"/>
    </location>
</feature>
<evidence type="ECO:0000259" key="7">
    <source>
        <dbReference type="SMART" id="SM01217"/>
    </source>
</evidence>
<feature type="compositionally biased region" description="Low complexity" evidence="6">
    <location>
        <begin position="271"/>
        <end position="285"/>
    </location>
</feature>
<dbReference type="InterPro" id="IPR026891">
    <property type="entry name" value="Fn3-like"/>
</dbReference>
<dbReference type="EMBL" id="CAJNNV010014080">
    <property type="protein sequence ID" value="CAE8602275.1"/>
    <property type="molecule type" value="Genomic_DNA"/>
</dbReference>
<evidence type="ECO:0000256" key="5">
    <source>
        <dbReference type="ARBA" id="ARBA00023295"/>
    </source>
</evidence>
<dbReference type="Proteomes" id="UP000654075">
    <property type="component" value="Unassembled WGS sequence"/>
</dbReference>
<dbReference type="PANTHER" id="PTHR42715">
    <property type="entry name" value="BETA-GLUCOSIDASE"/>
    <property type="match status" value="1"/>
</dbReference>
<evidence type="ECO:0000313" key="9">
    <source>
        <dbReference type="Proteomes" id="UP000654075"/>
    </source>
</evidence>
<evidence type="ECO:0000313" key="8">
    <source>
        <dbReference type="EMBL" id="CAE8602275.1"/>
    </source>
</evidence>
<keyword evidence="9" id="KW-1185">Reference proteome</keyword>
<dbReference type="PANTHER" id="PTHR42715:SF10">
    <property type="entry name" value="BETA-GLUCOSIDASE"/>
    <property type="match status" value="1"/>
</dbReference>
<dbReference type="InterPro" id="IPR017853">
    <property type="entry name" value="GH"/>
</dbReference>
<dbReference type="Pfam" id="PF14310">
    <property type="entry name" value="Fn3-like"/>
    <property type="match status" value="1"/>
</dbReference>
<dbReference type="InterPro" id="IPR001764">
    <property type="entry name" value="Glyco_hydro_3_N"/>
</dbReference>
<name>A0A813EVH3_POLGL</name>
<gene>
    <name evidence="8" type="ORF">PGLA1383_LOCUS20527</name>
</gene>
<keyword evidence="4" id="KW-0378">Hydrolase</keyword>
<dbReference type="SUPFAM" id="SSF51445">
    <property type="entry name" value="(Trans)glycosidases"/>
    <property type="match status" value="1"/>
</dbReference>
<dbReference type="InterPro" id="IPR036962">
    <property type="entry name" value="Glyco_hydro_3_N_sf"/>
</dbReference>
<evidence type="ECO:0000256" key="2">
    <source>
        <dbReference type="ARBA" id="ARBA00005336"/>
    </source>
</evidence>
<dbReference type="Gene3D" id="3.20.20.300">
    <property type="entry name" value="Glycoside hydrolase, family 3, N-terminal domain"/>
    <property type="match status" value="1"/>
</dbReference>
<evidence type="ECO:0000256" key="4">
    <source>
        <dbReference type="ARBA" id="ARBA00022801"/>
    </source>
</evidence>
<accession>A0A813EVH3</accession>
<dbReference type="OrthoDB" id="47059at2759"/>
<keyword evidence="5" id="KW-0326">Glycosidase</keyword>
<dbReference type="GO" id="GO:0005975">
    <property type="term" value="P:carbohydrate metabolic process"/>
    <property type="evidence" value="ECO:0007669"/>
    <property type="project" value="InterPro"/>
</dbReference>
<dbReference type="InterPro" id="IPR013783">
    <property type="entry name" value="Ig-like_fold"/>
</dbReference>
<dbReference type="SUPFAM" id="SSF52279">
    <property type="entry name" value="Beta-D-glucan exohydrolase, C-terminal domain"/>
    <property type="match status" value="1"/>
</dbReference>
<comment type="catalytic activity">
    <reaction evidence="1">
        <text>Hydrolysis of terminal, non-reducing beta-D-glucosyl residues with release of beta-D-glucose.</text>
        <dbReference type="EC" id="3.2.1.21"/>
    </reaction>
</comment>
<evidence type="ECO:0000256" key="6">
    <source>
        <dbReference type="SAM" id="MobiDB-lite"/>
    </source>
</evidence>
<organism evidence="8 9">
    <name type="scientific">Polarella glacialis</name>
    <name type="common">Dinoflagellate</name>
    <dbReference type="NCBI Taxonomy" id="89957"/>
    <lineage>
        <taxon>Eukaryota</taxon>
        <taxon>Sar</taxon>
        <taxon>Alveolata</taxon>
        <taxon>Dinophyceae</taxon>
        <taxon>Suessiales</taxon>
        <taxon>Suessiaceae</taxon>
        <taxon>Polarella</taxon>
    </lineage>
</organism>
<feature type="domain" description="Fibronectin type III-like" evidence="7">
    <location>
        <begin position="754"/>
        <end position="823"/>
    </location>
</feature>
<dbReference type="InterPro" id="IPR036881">
    <property type="entry name" value="Glyco_hydro_3_C_sf"/>
</dbReference>
<dbReference type="PRINTS" id="PR00133">
    <property type="entry name" value="GLHYDRLASE3"/>
</dbReference>
<sequence length="829" mass="87890">MWEAGGVPRLGIPPLRMTDGPNGARGCSLHGTVGAALAPCHSALAASFDEALICEVGELLGKQCEERGAHVLLGPTLNMHRSPITGRHFECFSEDPHLTSRAAVAYIRGVQKHAAACAKHFVGNDQEADRGHSNSVIGARALHEVYLLPFEAAVREAGAQAIMPGYNRLNGEYCAENKQLLQGVLRDTWLWEGFVISDWWANRSTMAAVRAGLNVEMPGIEPRYYAGHLLDKVKAKEVSEDLLDERCRPILQTLLRYPRQGTSKVSSPTVLGSTSESPSLGSSSPVSKEAKRALLHRAAAASLVLLKNQGDVLPFQHFEDGRKSGGLRSLAVIGPNAAHTTIQGGGSSRVHPEPCQSILEALRAALGPRGVEVRYEQGCPCGDRPTKSPELEGLKRMGGCDASGQPIHGHNEAKFLDAVLSIASWCSQKEWFRARCMPVLRCFGLRHTDPGEAGRNLISGEWGSPTDEAPGAPDGCAMRLKGLAGGAGAAAVAAFGFGAASAPMLCLQAALGGGAIGFAAAEVLLRRMIHAQWDEDQSLERAVRLAAEADATVLVLGTDGFWECEGLDQPHMRLPRRQDELARRCIEAAKAAGRPLAVVLNVGSPKELAWLDSAQAVLLSYFGGEGTGSAVAGALLGSVTPAGRLPTTWPKRLDLAPAVAASIAAEQQSDGEGGAAEKGSQGDVIYHEGLHLGYRGLADLPAPLFHFGHGLSYTTFGYSDFEVKLLSPPGATVGEAKARAVVRVRNLGKRPGTEVVQLYTETPGTPRALRAFARTAELAPGEEVFVTLELSERALGGMFSEEKGSWVSPASKTVIRLEVGASLVDVRAK</sequence>
<dbReference type="AlphaFoldDB" id="A0A813EVH3"/>
<comment type="similarity">
    <text evidence="2">Belongs to the glycosyl hydrolase 3 family.</text>
</comment>
<dbReference type="Pfam" id="PF01915">
    <property type="entry name" value="Glyco_hydro_3_C"/>
    <property type="match status" value="1"/>
</dbReference>
<protein>
    <recommendedName>
        <fullName evidence="3">beta-glucosidase</fullName>
        <ecNumber evidence="3">3.2.1.21</ecNumber>
    </recommendedName>
</protein>
<dbReference type="SMART" id="SM01217">
    <property type="entry name" value="Fn3_like"/>
    <property type="match status" value="1"/>
</dbReference>
<dbReference type="Gene3D" id="3.40.50.1700">
    <property type="entry name" value="Glycoside hydrolase family 3 C-terminal domain"/>
    <property type="match status" value="2"/>
</dbReference>
<dbReference type="Pfam" id="PF00933">
    <property type="entry name" value="Glyco_hydro_3"/>
    <property type="match status" value="1"/>
</dbReference>
<comment type="caution">
    <text evidence="8">The sequence shown here is derived from an EMBL/GenBank/DDBJ whole genome shotgun (WGS) entry which is preliminary data.</text>
</comment>
<dbReference type="InterPro" id="IPR050288">
    <property type="entry name" value="Cellulose_deg_GH3"/>
</dbReference>
<dbReference type="EC" id="3.2.1.21" evidence="3"/>
<proteinExistence type="inferred from homology"/>